<dbReference type="EMBL" id="SOFS01000046">
    <property type="protein sequence ID" value="TFC16537.1"/>
    <property type="molecule type" value="Genomic_DNA"/>
</dbReference>
<organism evidence="3 4">
    <name type="scientific">Cryobacterium glucosi</name>
    <dbReference type="NCBI Taxonomy" id="1259175"/>
    <lineage>
        <taxon>Bacteria</taxon>
        <taxon>Bacillati</taxon>
        <taxon>Actinomycetota</taxon>
        <taxon>Actinomycetes</taxon>
        <taxon>Micrococcales</taxon>
        <taxon>Microbacteriaceae</taxon>
        <taxon>Cryobacterium</taxon>
    </lineage>
</organism>
<proteinExistence type="predicted"/>
<dbReference type="PROSITE" id="PS51898">
    <property type="entry name" value="TYR_RECOMBINASE"/>
    <property type="match status" value="1"/>
</dbReference>
<accession>A0ABY2IHP3</accession>
<feature type="domain" description="Tyr recombinase" evidence="2">
    <location>
        <begin position="169"/>
        <end position="345"/>
    </location>
</feature>
<dbReference type="Gene3D" id="1.10.443.10">
    <property type="entry name" value="Intergrase catalytic core"/>
    <property type="match status" value="1"/>
</dbReference>
<evidence type="ECO:0000313" key="4">
    <source>
        <dbReference type="Proteomes" id="UP000297604"/>
    </source>
</evidence>
<evidence type="ECO:0000256" key="1">
    <source>
        <dbReference type="ARBA" id="ARBA00023172"/>
    </source>
</evidence>
<keyword evidence="4" id="KW-1185">Reference proteome</keyword>
<name>A0ABY2IHP3_9MICO</name>
<sequence>MVSGLTEFRCWRRRGAAHVRPVNTRDRLNDIFDTDSARYAHLRALDPELPEHVWHVIIRYRPQVSSMQWEAVREFTIVNALKMKPRTFETVRRLMTMSARFNVWVWASMGTTLTVERVYTQNHVYRYLQERLPKHSESHRWGIVRQLGTIAENLAHTEVKRLPNLRRRPSRRPFSMADVASMHSWAASLTTPLKRQNAQALLGLAGGAGLRADEIIDMRIGDVDIVDGRIFLNIPGSRSRRVPVRNPWNRTLLRSLLGRTNPDEYVFRAYRFNEYRPRAIQTFLTDHPARVRATVSRLRATWIVAQIDNGLPLPILTAIAGFTSAASLNKHLAHAQPLDLAEYVGLIIGEEVAR</sequence>
<comment type="caution">
    <text evidence="3">The sequence shown here is derived from an EMBL/GenBank/DDBJ whole genome shotgun (WGS) entry which is preliminary data.</text>
</comment>
<dbReference type="SUPFAM" id="SSF56349">
    <property type="entry name" value="DNA breaking-rejoining enzymes"/>
    <property type="match status" value="1"/>
</dbReference>
<dbReference type="Pfam" id="PF00589">
    <property type="entry name" value="Phage_integrase"/>
    <property type="match status" value="1"/>
</dbReference>
<dbReference type="Proteomes" id="UP000297604">
    <property type="component" value="Unassembled WGS sequence"/>
</dbReference>
<protein>
    <recommendedName>
        <fullName evidence="2">Tyr recombinase domain-containing protein</fullName>
    </recommendedName>
</protein>
<gene>
    <name evidence="3" type="ORF">E3O46_17955</name>
</gene>
<reference evidence="3 4" key="1">
    <citation type="submission" date="2019-03" db="EMBL/GenBank/DDBJ databases">
        <title>Genomics of glacier-inhabiting Cryobacterium strains.</title>
        <authorList>
            <person name="Liu Q."/>
            <person name="Xin Y.-H."/>
        </authorList>
    </citation>
    <scope>NUCLEOTIDE SEQUENCE [LARGE SCALE GENOMIC DNA]</scope>
    <source>
        <strain evidence="3 4">MDB1-5</strain>
    </source>
</reference>
<dbReference type="InterPro" id="IPR013762">
    <property type="entry name" value="Integrase-like_cat_sf"/>
</dbReference>
<evidence type="ECO:0000313" key="3">
    <source>
        <dbReference type="EMBL" id="TFC16537.1"/>
    </source>
</evidence>
<evidence type="ECO:0000259" key="2">
    <source>
        <dbReference type="PROSITE" id="PS51898"/>
    </source>
</evidence>
<dbReference type="InterPro" id="IPR011010">
    <property type="entry name" value="DNA_brk_join_enz"/>
</dbReference>
<keyword evidence="1" id="KW-0233">DNA recombination</keyword>
<dbReference type="InterPro" id="IPR002104">
    <property type="entry name" value="Integrase_catalytic"/>
</dbReference>